<feature type="transmembrane region" description="Helical" evidence="12">
    <location>
        <begin position="374"/>
        <end position="398"/>
    </location>
</feature>
<feature type="region of interest" description="Disordered" evidence="11">
    <location>
        <begin position="82"/>
        <end position="101"/>
    </location>
</feature>
<keyword evidence="6" id="KW-0297">G-protein coupled receptor</keyword>
<feature type="compositionally biased region" description="Polar residues" evidence="11">
    <location>
        <begin position="590"/>
        <end position="618"/>
    </location>
</feature>
<comment type="similarity">
    <text evidence="2">Belongs to the G-protein coupled receptor 1 family.</text>
</comment>
<dbReference type="PANTHER" id="PTHR24246">
    <property type="entry name" value="OLFACTORY RECEPTOR AND ADENOSINE RECEPTOR"/>
    <property type="match status" value="1"/>
</dbReference>
<dbReference type="EMBL" id="LNIX01000063">
    <property type="protein sequence ID" value="OXA37179.1"/>
    <property type="molecule type" value="Genomic_DNA"/>
</dbReference>
<evidence type="ECO:0000256" key="7">
    <source>
        <dbReference type="ARBA" id="ARBA00023136"/>
    </source>
</evidence>
<evidence type="ECO:0000256" key="10">
    <source>
        <dbReference type="ARBA" id="ARBA00023224"/>
    </source>
</evidence>
<keyword evidence="15" id="KW-1185">Reference proteome</keyword>
<dbReference type="InterPro" id="IPR017452">
    <property type="entry name" value="GPCR_Rhodpsn_7TM"/>
</dbReference>
<dbReference type="PRINTS" id="PR00237">
    <property type="entry name" value="GPCRRHODOPSN"/>
</dbReference>
<proteinExistence type="inferred from homology"/>
<evidence type="ECO:0000256" key="2">
    <source>
        <dbReference type="ARBA" id="ARBA00010663"/>
    </source>
</evidence>
<evidence type="ECO:0000313" key="15">
    <source>
        <dbReference type="Proteomes" id="UP000198287"/>
    </source>
</evidence>
<dbReference type="CDD" id="cd00637">
    <property type="entry name" value="7tm_classA_rhodopsin-like"/>
    <property type="match status" value="1"/>
</dbReference>
<keyword evidence="9" id="KW-0325">Glycoprotein</keyword>
<feature type="transmembrane region" description="Helical" evidence="12">
    <location>
        <begin position="244"/>
        <end position="270"/>
    </location>
</feature>
<evidence type="ECO:0000256" key="3">
    <source>
        <dbReference type="ARBA" id="ARBA00022475"/>
    </source>
</evidence>
<feature type="compositionally biased region" description="Polar residues" evidence="11">
    <location>
        <begin position="563"/>
        <end position="579"/>
    </location>
</feature>
<feature type="transmembrane region" description="Helical" evidence="12">
    <location>
        <begin position="208"/>
        <end position="232"/>
    </location>
</feature>
<dbReference type="SUPFAM" id="SSF81321">
    <property type="entry name" value="Family A G protein-coupled receptor-like"/>
    <property type="match status" value="1"/>
</dbReference>
<feature type="transmembrane region" description="Helical" evidence="12">
    <location>
        <begin position="329"/>
        <end position="348"/>
    </location>
</feature>
<keyword evidence="8 14" id="KW-0675">Receptor</keyword>
<feature type="region of interest" description="Disordered" evidence="11">
    <location>
        <begin position="563"/>
        <end position="629"/>
    </location>
</feature>
<dbReference type="Gene3D" id="1.20.1070.10">
    <property type="entry name" value="Rhodopsin 7-helix transmembrane proteins"/>
    <property type="match status" value="1"/>
</dbReference>
<reference evidence="14 15" key="1">
    <citation type="submission" date="2015-12" db="EMBL/GenBank/DDBJ databases">
        <title>The genome of Folsomia candida.</title>
        <authorList>
            <person name="Faddeeva A."/>
            <person name="Derks M.F."/>
            <person name="Anvar Y."/>
            <person name="Smit S."/>
            <person name="Van Straalen N."/>
            <person name="Roelofs D."/>
        </authorList>
    </citation>
    <scope>NUCLEOTIDE SEQUENCE [LARGE SCALE GENOMIC DNA]</scope>
    <source>
        <strain evidence="14 15">VU population</strain>
        <tissue evidence="14">Whole body</tissue>
    </source>
</reference>
<dbReference type="AlphaFoldDB" id="A0A226CW55"/>
<feature type="transmembrane region" description="Helical" evidence="12">
    <location>
        <begin position="422"/>
        <end position="442"/>
    </location>
</feature>
<keyword evidence="10" id="KW-0807">Transducer</keyword>
<evidence type="ECO:0000259" key="13">
    <source>
        <dbReference type="PROSITE" id="PS50262"/>
    </source>
</evidence>
<dbReference type="GO" id="GO:0005886">
    <property type="term" value="C:plasma membrane"/>
    <property type="evidence" value="ECO:0007669"/>
    <property type="project" value="UniProtKB-SubCell"/>
</dbReference>
<evidence type="ECO:0000256" key="12">
    <source>
        <dbReference type="SAM" id="Phobius"/>
    </source>
</evidence>
<dbReference type="Proteomes" id="UP000198287">
    <property type="component" value="Unassembled WGS sequence"/>
</dbReference>
<dbReference type="PROSITE" id="PS50262">
    <property type="entry name" value="G_PROTEIN_RECEP_F1_2"/>
    <property type="match status" value="1"/>
</dbReference>
<keyword evidence="5 12" id="KW-1133">Transmembrane helix</keyword>
<organism evidence="14 15">
    <name type="scientific">Folsomia candida</name>
    <name type="common">Springtail</name>
    <dbReference type="NCBI Taxonomy" id="158441"/>
    <lineage>
        <taxon>Eukaryota</taxon>
        <taxon>Metazoa</taxon>
        <taxon>Ecdysozoa</taxon>
        <taxon>Arthropoda</taxon>
        <taxon>Hexapoda</taxon>
        <taxon>Collembola</taxon>
        <taxon>Entomobryomorpha</taxon>
        <taxon>Isotomoidea</taxon>
        <taxon>Isotomidae</taxon>
        <taxon>Proisotominae</taxon>
        <taxon>Folsomia</taxon>
    </lineage>
</organism>
<feature type="region of interest" description="Disordered" evidence="11">
    <location>
        <begin position="1"/>
        <end position="27"/>
    </location>
</feature>
<dbReference type="Pfam" id="PF00001">
    <property type="entry name" value="7tm_1"/>
    <property type="match status" value="1"/>
</dbReference>
<sequence length="629" mass="69633">MAAYIGPQQPHQHSASSHHRPTEALSSSPLHQFHPELHQKFHHQHDQTMAAPHLRHGHHLHHPNSSGPGNFTFLQHSLMEALGSNNSHNPPPSAAEQYFSSTSNSTTSNFTFPFPFRNNGNFSSSTAAATFMTKAGDGLKSQSSDLVKLMLKPSDPPFPLNMSISDIEEDFSSYDNSTTFLLTNTTSIIGNATGTTGTSGPPSFIASLYAIIVPVMIFFCVLTCIVNLVIVISARWCRKPMSPTLYYSISLALADAYSSFILGVGLTINSLLPTVYKIKLTECLSLTVEAFRSGGVLVTVCHLLALGVNHWIGIARPLHYASTMTRRTAWIVIILSWSCPILMLLVYYSSISNQGYLSPDCSNNHFMKRWTYRVFYASCFFAPLFLLSLIYIHIFLIVRSHQTNRLRYQVKKKSSQALRKNVKAALTTVLILGTYIVGWMPATLYNIIACEDCIISLSDVPPKYRYAIGITVNVLVILKTFVDPIIYAARMSDIQLSLRKMKYDFLQLFCKACVHSIPPPENDRGFSKFNRSLYDTKSIRMSSFGSSSSSRRTAASAAAANLINNSPGSQSNHNHGDSTSSGGFGNSFNYKNHNGNNSSPKPNQLLSSHPTTKSQLLHTKSAFEMTEMR</sequence>
<protein>
    <submittedName>
        <fullName evidence="14">Octopamine receptor beta-1R</fullName>
    </submittedName>
</protein>
<gene>
    <name evidence="14" type="ORF">Fcan01_28035</name>
</gene>
<dbReference type="OrthoDB" id="9894375at2759"/>
<dbReference type="InterPro" id="IPR000276">
    <property type="entry name" value="GPCR_Rhodpsn"/>
</dbReference>
<feature type="transmembrane region" description="Helical" evidence="12">
    <location>
        <begin position="466"/>
        <end position="489"/>
    </location>
</feature>
<dbReference type="GO" id="GO:0004930">
    <property type="term" value="F:G protein-coupled receptor activity"/>
    <property type="evidence" value="ECO:0007669"/>
    <property type="project" value="UniProtKB-KW"/>
</dbReference>
<evidence type="ECO:0000256" key="11">
    <source>
        <dbReference type="SAM" id="MobiDB-lite"/>
    </source>
</evidence>
<keyword evidence="3" id="KW-1003">Cell membrane</keyword>
<evidence type="ECO:0000256" key="1">
    <source>
        <dbReference type="ARBA" id="ARBA00004651"/>
    </source>
</evidence>
<evidence type="ECO:0000256" key="9">
    <source>
        <dbReference type="ARBA" id="ARBA00023180"/>
    </source>
</evidence>
<feature type="transmembrane region" description="Helical" evidence="12">
    <location>
        <begin position="290"/>
        <end position="308"/>
    </location>
</feature>
<evidence type="ECO:0000256" key="6">
    <source>
        <dbReference type="ARBA" id="ARBA00023040"/>
    </source>
</evidence>
<evidence type="ECO:0000313" key="14">
    <source>
        <dbReference type="EMBL" id="OXA37179.1"/>
    </source>
</evidence>
<evidence type="ECO:0000256" key="8">
    <source>
        <dbReference type="ARBA" id="ARBA00023170"/>
    </source>
</evidence>
<keyword evidence="7 12" id="KW-0472">Membrane</keyword>
<accession>A0A226CW55</accession>
<keyword evidence="4 12" id="KW-0812">Transmembrane</keyword>
<dbReference type="PANTHER" id="PTHR24246:SF27">
    <property type="entry name" value="ADENOSINE RECEPTOR, ISOFORM A"/>
    <property type="match status" value="1"/>
</dbReference>
<comment type="caution">
    <text evidence="14">The sequence shown here is derived from an EMBL/GenBank/DDBJ whole genome shotgun (WGS) entry which is preliminary data.</text>
</comment>
<feature type="domain" description="G-protein coupled receptors family 1 profile" evidence="13">
    <location>
        <begin position="226"/>
        <end position="487"/>
    </location>
</feature>
<comment type="subcellular location">
    <subcellularLocation>
        <location evidence="1">Cell membrane</location>
        <topology evidence="1">Multi-pass membrane protein</topology>
    </subcellularLocation>
</comment>
<evidence type="ECO:0000256" key="5">
    <source>
        <dbReference type="ARBA" id="ARBA00022989"/>
    </source>
</evidence>
<name>A0A226CW55_FOLCA</name>
<evidence type="ECO:0000256" key="4">
    <source>
        <dbReference type="ARBA" id="ARBA00022692"/>
    </source>
</evidence>